<name>A0A915PK45_9BILA</name>
<accession>A0A915PK45</accession>
<proteinExistence type="predicted"/>
<organism evidence="1 2">
    <name type="scientific">Setaria digitata</name>
    <dbReference type="NCBI Taxonomy" id="48799"/>
    <lineage>
        <taxon>Eukaryota</taxon>
        <taxon>Metazoa</taxon>
        <taxon>Ecdysozoa</taxon>
        <taxon>Nematoda</taxon>
        <taxon>Chromadorea</taxon>
        <taxon>Rhabditida</taxon>
        <taxon>Spirurina</taxon>
        <taxon>Spiruromorpha</taxon>
        <taxon>Filarioidea</taxon>
        <taxon>Setariidae</taxon>
        <taxon>Setaria</taxon>
    </lineage>
</organism>
<keyword evidence="1" id="KW-1185">Reference proteome</keyword>
<dbReference type="WBParaSite" id="sdigi.contig113.g4593.t1">
    <property type="protein sequence ID" value="sdigi.contig113.g4593.t1"/>
    <property type="gene ID" value="sdigi.contig113.g4593"/>
</dbReference>
<protein>
    <submittedName>
        <fullName evidence="2">Uncharacterized protein</fullName>
    </submittedName>
</protein>
<dbReference type="AlphaFoldDB" id="A0A915PK45"/>
<evidence type="ECO:0000313" key="2">
    <source>
        <dbReference type="WBParaSite" id="sdigi.contig113.g4593.t1"/>
    </source>
</evidence>
<dbReference type="Proteomes" id="UP000887581">
    <property type="component" value="Unplaced"/>
</dbReference>
<evidence type="ECO:0000313" key="1">
    <source>
        <dbReference type="Proteomes" id="UP000887581"/>
    </source>
</evidence>
<sequence length="105" mass="12029">MLQPQELWYKKVVKTVNGEQSSQQEPSSDPQDLLYYEKIIEALHIGQLIYEVLLQQSIIDMAILQSCNGVRSNEDKLIVGGSTIEITMKETKRKFDYSNIGIPRL</sequence>
<reference evidence="2" key="1">
    <citation type="submission" date="2022-11" db="UniProtKB">
        <authorList>
            <consortium name="WormBaseParasite"/>
        </authorList>
    </citation>
    <scope>IDENTIFICATION</scope>
</reference>